<feature type="transmembrane region" description="Helical" evidence="1">
    <location>
        <begin position="57"/>
        <end position="78"/>
    </location>
</feature>
<feature type="transmembrane region" description="Helical" evidence="1">
    <location>
        <begin position="32"/>
        <end position="51"/>
    </location>
</feature>
<keyword evidence="1" id="KW-0472">Membrane</keyword>
<keyword evidence="3" id="KW-1185">Reference proteome</keyword>
<accession>A0ABR8P4A2</accession>
<dbReference type="EMBL" id="QORN01000005">
    <property type="protein sequence ID" value="MBD5805832.1"/>
    <property type="molecule type" value="Genomic_DNA"/>
</dbReference>
<organism evidence="2 3">
    <name type="scientific">Limosilactobacillus walteri</name>
    <dbReference type="NCBI Taxonomy" id="2268022"/>
    <lineage>
        <taxon>Bacteria</taxon>
        <taxon>Bacillati</taxon>
        <taxon>Bacillota</taxon>
        <taxon>Bacilli</taxon>
        <taxon>Lactobacillales</taxon>
        <taxon>Lactobacillaceae</taxon>
        <taxon>Limosilactobacillus</taxon>
    </lineage>
</organism>
<dbReference type="Pfam" id="PF03596">
    <property type="entry name" value="Cad"/>
    <property type="match status" value="1"/>
</dbReference>
<name>A0ABR8P4A2_9LACO</name>
<sequence>MSFFAVLIIFLGLNIDTFIALLFVLRNYNYRLPIIGFGTATIVLWALGVLLGKSLAFLFPDWITGFMGIVLIFLAIFNQNDEEEAVNTNFFSLFIFCLSLGGDNLAVYIPWVVNLTWYQIIYIGVVFEICSILLILFGKLIVSSRPVAYLLEKYGNYGSKLVYILAGIYIVWSSHLITHLLGPFS</sequence>
<evidence type="ECO:0000256" key="1">
    <source>
        <dbReference type="SAM" id="Phobius"/>
    </source>
</evidence>
<gene>
    <name evidence="2" type="ORF">DTK66_01685</name>
</gene>
<feature type="transmembrane region" description="Helical" evidence="1">
    <location>
        <begin position="161"/>
        <end position="182"/>
    </location>
</feature>
<dbReference type="InterPro" id="IPR004676">
    <property type="entry name" value="Cd-R_transporter"/>
</dbReference>
<keyword evidence="1" id="KW-1133">Transmembrane helix</keyword>
<proteinExistence type="predicted"/>
<keyword evidence="1" id="KW-0812">Transmembrane</keyword>
<feature type="transmembrane region" description="Helical" evidence="1">
    <location>
        <begin position="90"/>
        <end position="111"/>
    </location>
</feature>
<feature type="transmembrane region" description="Helical" evidence="1">
    <location>
        <begin position="117"/>
        <end position="141"/>
    </location>
</feature>
<dbReference type="RefSeq" id="WP_191667583.1">
    <property type="nucleotide sequence ID" value="NZ_QORN01000005.1"/>
</dbReference>
<reference evidence="2 3" key="1">
    <citation type="submission" date="2018-07" db="EMBL/GenBank/DDBJ databases">
        <title>Phylogenomic Insights into understanding Host Adaptation of Lactobacillus reuteri by a novel species, Lactobacillus spp. M31.</title>
        <authorList>
            <person name="Sharma S."/>
            <person name="Patil P."/>
            <person name="Korpole S."/>
            <person name="Patil P.B."/>
        </authorList>
    </citation>
    <scope>NUCLEOTIDE SEQUENCE [LARGE SCALE GENOMIC DNA]</scope>
    <source>
        <strain evidence="2 3">M31</strain>
    </source>
</reference>
<evidence type="ECO:0000313" key="2">
    <source>
        <dbReference type="EMBL" id="MBD5805832.1"/>
    </source>
</evidence>
<protein>
    <submittedName>
        <fullName evidence="2">Permease</fullName>
    </submittedName>
</protein>
<dbReference type="Proteomes" id="UP000704341">
    <property type="component" value="Unassembled WGS sequence"/>
</dbReference>
<feature type="transmembrane region" description="Helical" evidence="1">
    <location>
        <begin position="6"/>
        <end position="25"/>
    </location>
</feature>
<evidence type="ECO:0000313" key="3">
    <source>
        <dbReference type="Proteomes" id="UP000704341"/>
    </source>
</evidence>
<comment type="caution">
    <text evidence="2">The sequence shown here is derived from an EMBL/GenBank/DDBJ whole genome shotgun (WGS) entry which is preliminary data.</text>
</comment>